<feature type="region of interest" description="Disordered" evidence="14">
    <location>
        <begin position="638"/>
        <end position="665"/>
    </location>
</feature>
<feature type="compositionally biased region" description="Basic and acidic residues" evidence="14">
    <location>
        <begin position="638"/>
        <end position="655"/>
    </location>
</feature>
<dbReference type="GO" id="GO:0008466">
    <property type="term" value="F:glycogenin glucosyltransferase activity"/>
    <property type="evidence" value="ECO:0007669"/>
    <property type="project" value="UniProtKB-EC"/>
</dbReference>
<dbReference type="InterPro" id="IPR050587">
    <property type="entry name" value="GNT1/Glycosyltrans_8"/>
</dbReference>
<evidence type="ECO:0000256" key="10">
    <source>
        <dbReference type="ARBA" id="ARBA00038934"/>
    </source>
</evidence>
<comment type="caution">
    <text evidence="15">The sequence shown here is derived from an EMBL/GenBank/DDBJ whole genome shotgun (WGS) entry which is preliminary data.</text>
</comment>
<evidence type="ECO:0000256" key="3">
    <source>
        <dbReference type="ARBA" id="ARBA00022490"/>
    </source>
</evidence>
<keyword evidence="16" id="KW-1185">Reference proteome</keyword>
<evidence type="ECO:0000256" key="12">
    <source>
        <dbReference type="ARBA" id="ARBA00052293"/>
    </source>
</evidence>
<dbReference type="AlphaFoldDB" id="A0AAJ0D085"/>
<dbReference type="InterPro" id="IPR002495">
    <property type="entry name" value="Glyco_trans_8"/>
</dbReference>
<dbReference type="EMBL" id="JASWJB010000010">
    <property type="protein sequence ID" value="KAK2612904.1"/>
    <property type="molecule type" value="Genomic_DNA"/>
</dbReference>
<comment type="subcellular location">
    <subcellularLocation>
        <location evidence="2">Cytoplasm</location>
    </subcellularLocation>
</comment>
<dbReference type="Proteomes" id="UP001251528">
    <property type="component" value="Unassembled WGS sequence"/>
</dbReference>
<dbReference type="InterPro" id="IPR029044">
    <property type="entry name" value="Nucleotide-diphossugar_trans"/>
</dbReference>
<dbReference type="FunFam" id="3.90.550.10:FF:000092">
    <property type="entry name" value="Glycogenin 2"/>
    <property type="match status" value="1"/>
</dbReference>
<organism evidence="15 16">
    <name type="scientific">Conoideocrella luteorostrata</name>
    <dbReference type="NCBI Taxonomy" id="1105319"/>
    <lineage>
        <taxon>Eukaryota</taxon>
        <taxon>Fungi</taxon>
        <taxon>Dikarya</taxon>
        <taxon>Ascomycota</taxon>
        <taxon>Pezizomycotina</taxon>
        <taxon>Sordariomycetes</taxon>
        <taxon>Hypocreomycetidae</taxon>
        <taxon>Hypocreales</taxon>
        <taxon>Clavicipitaceae</taxon>
        <taxon>Conoideocrella</taxon>
    </lineage>
</organism>
<evidence type="ECO:0000256" key="6">
    <source>
        <dbReference type="ARBA" id="ARBA00023056"/>
    </source>
</evidence>
<comment type="similarity">
    <text evidence="9">Belongs to the glycosyltransferase 8 family. Glycogenin subfamily.</text>
</comment>
<accession>A0AAJ0D085</accession>
<comment type="catalytic activity">
    <reaction evidence="11">
        <text>[1,4-alpha-D-glucosyl](n)-L-tyrosyl-[glycogenin] + UDP-alpha-D-glucose = [1,4-alpha-D-glucosyl](n+1)-L-tyrosyl-[glycogenin] + UDP + H(+)</text>
        <dbReference type="Rhea" id="RHEA:56560"/>
        <dbReference type="Rhea" id="RHEA-COMP:14606"/>
        <dbReference type="Rhea" id="RHEA-COMP:14607"/>
        <dbReference type="ChEBI" id="CHEBI:15378"/>
        <dbReference type="ChEBI" id="CHEBI:58223"/>
        <dbReference type="ChEBI" id="CHEBI:58885"/>
        <dbReference type="ChEBI" id="CHEBI:140574"/>
        <dbReference type="EC" id="2.4.1.186"/>
    </reaction>
</comment>
<evidence type="ECO:0000256" key="4">
    <source>
        <dbReference type="ARBA" id="ARBA00022679"/>
    </source>
</evidence>
<keyword evidence="7" id="KW-0325">Glycoprotein</keyword>
<comment type="catalytic activity">
    <reaction evidence="12">
        <text>L-tyrosyl-[glycogenin] + UDP-alpha-D-glucose = alpha-D-glucosyl-L-tyrosyl-[glycogenin] + UDP + H(+)</text>
        <dbReference type="Rhea" id="RHEA:23360"/>
        <dbReference type="Rhea" id="RHEA-COMP:14604"/>
        <dbReference type="Rhea" id="RHEA-COMP:14605"/>
        <dbReference type="ChEBI" id="CHEBI:15378"/>
        <dbReference type="ChEBI" id="CHEBI:46858"/>
        <dbReference type="ChEBI" id="CHEBI:58223"/>
        <dbReference type="ChEBI" id="CHEBI:58885"/>
        <dbReference type="ChEBI" id="CHEBI:140573"/>
        <dbReference type="EC" id="2.4.1.186"/>
    </reaction>
</comment>
<keyword evidence="8" id="KW-0464">Manganese</keyword>
<evidence type="ECO:0000256" key="1">
    <source>
        <dbReference type="ARBA" id="ARBA00001936"/>
    </source>
</evidence>
<comment type="function">
    <text evidence="13">Self-glucosylating initiator of glycogen synthesis. It catalyzes the formation of a short alpha (1,4)-glucosyl chain covalently attached via a glucose 1-O-tyrosyl linkage to internal tyrosine residues and these chains act as primers for the elongation reaction catalyzed by glycogen synthase.</text>
</comment>
<dbReference type="CDD" id="cd02537">
    <property type="entry name" value="GT8_Glycogenin"/>
    <property type="match status" value="1"/>
</dbReference>
<keyword evidence="4 15" id="KW-0808">Transferase</keyword>
<keyword evidence="6" id="KW-0320">Glycogen biosynthesis</keyword>
<gene>
    <name evidence="15" type="primary">GLG2</name>
    <name evidence="15" type="ORF">QQS21_001015</name>
</gene>
<dbReference type="Pfam" id="PF01501">
    <property type="entry name" value="Glyco_transf_8"/>
    <property type="match status" value="1"/>
</dbReference>
<dbReference type="SUPFAM" id="SSF53448">
    <property type="entry name" value="Nucleotide-diphospho-sugar transferases"/>
    <property type="match status" value="1"/>
</dbReference>
<feature type="region of interest" description="Disordered" evidence="14">
    <location>
        <begin position="450"/>
        <end position="507"/>
    </location>
</feature>
<keyword evidence="3" id="KW-0963">Cytoplasm</keyword>
<evidence type="ECO:0000256" key="7">
    <source>
        <dbReference type="ARBA" id="ARBA00023180"/>
    </source>
</evidence>
<dbReference type="PANTHER" id="PTHR11183">
    <property type="entry name" value="GLYCOGENIN SUBFAMILY MEMBER"/>
    <property type="match status" value="1"/>
</dbReference>
<dbReference type="EC" id="2.4.1.186" evidence="10"/>
<protein>
    <recommendedName>
        <fullName evidence="10">glycogenin glucosyltransferase</fullName>
        <ecNumber evidence="10">2.4.1.186</ecNumber>
    </recommendedName>
</protein>
<evidence type="ECO:0000256" key="14">
    <source>
        <dbReference type="SAM" id="MobiDB-lite"/>
    </source>
</evidence>
<keyword evidence="5" id="KW-0479">Metal-binding</keyword>
<keyword evidence="15" id="KW-0328">Glycosyltransferase</keyword>
<evidence type="ECO:0000256" key="5">
    <source>
        <dbReference type="ARBA" id="ARBA00022723"/>
    </source>
</evidence>
<feature type="compositionally biased region" description="Basic and acidic residues" evidence="14">
    <location>
        <begin position="462"/>
        <end position="478"/>
    </location>
</feature>
<evidence type="ECO:0000313" key="16">
    <source>
        <dbReference type="Proteomes" id="UP001251528"/>
    </source>
</evidence>
<feature type="compositionally biased region" description="Polar residues" evidence="14">
    <location>
        <begin position="479"/>
        <end position="490"/>
    </location>
</feature>
<evidence type="ECO:0000256" key="13">
    <source>
        <dbReference type="ARBA" id="ARBA00057883"/>
    </source>
</evidence>
<name>A0AAJ0D085_9HYPO</name>
<evidence type="ECO:0000256" key="11">
    <source>
        <dbReference type="ARBA" id="ARBA00050886"/>
    </source>
</evidence>
<reference evidence="15" key="1">
    <citation type="submission" date="2023-06" db="EMBL/GenBank/DDBJ databases">
        <title>Conoideocrella luteorostrata (Hypocreales: Clavicipitaceae), a potential biocontrol fungus for elongate hemlock scale in United States Christmas tree production areas.</title>
        <authorList>
            <person name="Barrett H."/>
            <person name="Lovett B."/>
            <person name="Macias A.M."/>
            <person name="Stajich J.E."/>
            <person name="Kasson M.T."/>
        </authorList>
    </citation>
    <scope>NUCLEOTIDE SEQUENCE</scope>
    <source>
        <strain evidence="15">ARSEF 14590</strain>
    </source>
</reference>
<feature type="region of interest" description="Disordered" evidence="14">
    <location>
        <begin position="331"/>
        <end position="355"/>
    </location>
</feature>
<dbReference type="Gene3D" id="3.90.550.10">
    <property type="entry name" value="Spore Coat Polysaccharide Biosynthesis Protein SpsA, Chain A"/>
    <property type="match status" value="1"/>
</dbReference>
<dbReference type="GO" id="GO:0046872">
    <property type="term" value="F:metal ion binding"/>
    <property type="evidence" value="ECO:0007669"/>
    <property type="project" value="UniProtKB-KW"/>
</dbReference>
<sequence length="712" mass="78448">MAGFATMSTAVIAGEQLYATLLMTDSYLPGALVLAHSLRDSGTTRKLAVLVTLDSISVNAITQLKVVYDYILPVARIRNEHPANLYLMNRSDLHSAFTKINLWKQTQFSKIVYMDADVVAYRAPDELFNLPHAFSAAPDIGWPDISNTGVMVLTPNMGDYYAMLAMAERGISFDGADQGLINMHFKHNINRLSFTYNVTPSAHYQYIPAQRHFQSSISMVHFIGVNKPWFSDRNISYGNDPLDEMIGRWWAVHDRHYRQDLTPQPVSAPSNISHEGSVSITHPIGISDSNGKTIYDSTGFVQQQGGKYSSRSIYCKTVLEVDIATILPSTQSAGHSADLESSRQAEAVNEPVTQNQKQSLPILMTNWDAQRQPPPLESKPEAINFPSTHYEMSRDTKPFVPPVRYPSPPKNMWYEVPKEPPSTADNPRHIFPWEAKQPVPLRSFTEPAMYGSCESPGAAEASGEHSKLPLDVSRHDTRSNPPTISVTSGTAAEDETDASKNLSGDPWTSFSRANAWDEVPEIGRYVDVLQKHRRTKSRSRISTSNSLTSPLTTDKALHLPRVLRVTDFPTEAERPSLPVTPAPIRGPSFWGEDKDNLSVADDAHLLPAAEGVPLQSDWDPAAQLQKLAQQQSEALLRRLSGDDGDPGRRMSHDIPARPLPFGSESIQSPTYLAQSALSGVLSPQPIQGQGPSVTIVEGLAGNVKSSPEVQPE</sequence>
<dbReference type="GO" id="GO:0005737">
    <property type="term" value="C:cytoplasm"/>
    <property type="evidence" value="ECO:0007669"/>
    <property type="project" value="UniProtKB-SubCell"/>
</dbReference>
<evidence type="ECO:0000256" key="9">
    <source>
        <dbReference type="ARBA" id="ARBA00038162"/>
    </source>
</evidence>
<evidence type="ECO:0000256" key="2">
    <source>
        <dbReference type="ARBA" id="ARBA00004496"/>
    </source>
</evidence>
<dbReference type="GO" id="GO:0005978">
    <property type="term" value="P:glycogen biosynthetic process"/>
    <property type="evidence" value="ECO:0007669"/>
    <property type="project" value="UniProtKB-KW"/>
</dbReference>
<evidence type="ECO:0000313" key="15">
    <source>
        <dbReference type="EMBL" id="KAK2612904.1"/>
    </source>
</evidence>
<evidence type="ECO:0000256" key="8">
    <source>
        <dbReference type="ARBA" id="ARBA00023211"/>
    </source>
</evidence>
<comment type="cofactor">
    <cofactor evidence="1">
        <name>Mn(2+)</name>
        <dbReference type="ChEBI" id="CHEBI:29035"/>
    </cofactor>
</comment>
<proteinExistence type="inferred from homology"/>